<dbReference type="KEGG" id="pcx:LPB68_15265"/>
<comment type="caution">
    <text evidence="1">The sequence shown here is derived from an EMBL/GenBank/DDBJ whole genome shotgun (WGS) entry which is preliminary data.</text>
</comment>
<proteinExistence type="predicted"/>
<dbReference type="OrthoDB" id="2623075at2"/>
<dbReference type="EMBL" id="LSFN01000006">
    <property type="protein sequence ID" value="OAB75919.1"/>
    <property type="molecule type" value="Genomic_DNA"/>
</dbReference>
<reference evidence="1 2" key="1">
    <citation type="submission" date="2016-02" db="EMBL/GenBank/DDBJ databases">
        <title>Paenibacillus sp. LPB0068, isolated from Crassostrea gigas.</title>
        <authorList>
            <person name="Shin S.-K."/>
            <person name="Yi H."/>
        </authorList>
    </citation>
    <scope>NUCLEOTIDE SEQUENCE [LARGE SCALE GENOMIC DNA]</scope>
    <source>
        <strain evidence="1 2">LPB0068</strain>
    </source>
</reference>
<dbReference type="RefSeq" id="WP_068656883.1">
    <property type="nucleotide sequence ID" value="NZ_CP017770.1"/>
</dbReference>
<evidence type="ECO:0000313" key="2">
    <source>
        <dbReference type="Proteomes" id="UP000077134"/>
    </source>
</evidence>
<organism evidence="1 2">
    <name type="scientific">Paenibacillus crassostreae</name>
    <dbReference type="NCBI Taxonomy" id="1763538"/>
    <lineage>
        <taxon>Bacteria</taxon>
        <taxon>Bacillati</taxon>
        <taxon>Bacillota</taxon>
        <taxon>Bacilli</taxon>
        <taxon>Bacillales</taxon>
        <taxon>Paenibacillaceae</taxon>
        <taxon>Paenibacillus</taxon>
    </lineage>
</organism>
<protein>
    <submittedName>
        <fullName evidence="1">Uncharacterized protein</fullName>
    </submittedName>
</protein>
<sequence>MTRNVRFYHVIGQLLKDDFKFKVDIWRLLIETNRYYEIKHTEGTVKRIYKEKINTIYNDTHHYSNGFLSCSAFCMEDQIHKVQMGIIQNLKHQVDNYMNDLLLNKKEIEKKYLISQDGTFKESNIIIHTEL</sequence>
<name>A0A167EVJ0_9BACL</name>
<gene>
    <name evidence="1" type="ORF">PNBC_07755</name>
</gene>
<dbReference type="AlphaFoldDB" id="A0A167EVJ0"/>
<dbReference type="Proteomes" id="UP000077134">
    <property type="component" value="Unassembled WGS sequence"/>
</dbReference>
<keyword evidence="2" id="KW-1185">Reference proteome</keyword>
<accession>A0A167EVJ0</accession>
<evidence type="ECO:0000313" key="1">
    <source>
        <dbReference type="EMBL" id="OAB75919.1"/>
    </source>
</evidence>